<dbReference type="Proteomes" id="UP000230423">
    <property type="component" value="Unassembled WGS sequence"/>
</dbReference>
<sequence>MAHFTTLVIAVLAMLTTKIFAQWGYGFYPSYGYPMYGGYGGYGGWGGGYNPVQGAVEGALLGGMLGAMEGK</sequence>
<gene>
    <name evidence="2" type="ORF">TELCIR_15418</name>
</gene>
<organism evidence="2 3">
    <name type="scientific">Teladorsagia circumcincta</name>
    <name type="common">Brown stomach worm</name>
    <name type="synonym">Ostertagia circumcincta</name>
    <dbReference type="NCBI Taxonomy" id="45464"/>
    <lineage>
        <taxon>Eukaryota</taxon>
        <taxon>Metazoa</taxon>
        <taxon>Ecdysozoa</taxon>
        <taxon>Nematoda</taxon>
        <taxon>Chromadorea</taxon>
        <taxon>Rhabditida</taxon>
        <taxon>Rhabditina</taxon>
        <taxon>Rhabditomorpha</taxon>
        <taxon>Strongyloidea</taxon>
        <taxon>Trichostrongylidae</taxon>
        <taxon>Teladorsagia</taxon>
    </lineage>
</organism>
<protein>
    <recommendedName>
        <fullName evidence="4">Neuropeptide-like protein 31 family protein</fullName>
    </recommendedName>
</protein>
<keyword evidence="1" id="KW-0732">Signal</keyword>
<feature type="signal peptide" evidence="1">
    <location>
        <begin position="1"/>
        <end position="21"/>
    </location>
</feature>
<keyword evidence="3" id="KW-1185">Reference proteome</keyword>
<evidence type="ECO:0000256" key="1">
    <source>
        <dbReference type="SAM" id="SignalP"/>
    </source>
</evidence>
<accession>A0A2G9TYA4</accession>
<evidence type="ECO:0008006" key="4">
    <source>
        <dbReference type="Google" id="ProtNLM"/>
    </source>
</evidence>
<feature type="chain" id="PRO_5013695014" description="Neuropeptide-like protein 31 family protein" evidence="1">
    <location>
        <begin position="22"/>
        <end position="71"/>
    </location>
</feature>
<name>A0A2G9TYA4_TELCI</name>
<evidence type="ECO:0000313" key="2">
    <source>
        <dbReference type="EMBL" id="PIO63001.1"/>
    </source>
</evidence>
<reference evidence="2 3" key="1">
    <citation type="submission" date="2015-09" db="EMBL/GenBank/DDBJ databases">
        <title>Draft genome of the parasitic nematode Teladorsagia circumcincta isolate WARC Sus (inbred).</title>
        <authorList>
            <person name="Mitreva M."/>
        </authorList>
    </citation>
    <scope>NUCLEOTIDE SEQUENCE [LARGE SCALE GENOMIC DNA]</scope>
    <source>
        <strain evidence="2 3">S</strain>
    </source>
</reference>
<dbReference type="EMBL" id="KZ351403">
    <property type="protein sequence ID" value="PIO63001.1"/>
    <property type="molecule type" value="Genomic_DNA"/>
</dbReference>
<dbReference type="AlphaFoldDB" id="A0A2G9TYA4"/>
<evidence type="ECO:0000313" key="3">
    <source>
        <dbReference type="Proteomes" id="UP000230423"/>
    </source>
</evidence>
<proteinExistence type="predicted"/>